<proteinExistence type="predicted"/>
<reference evidence="1 2" key="1">
    <citation type="journal article" date="2018" name="Biotechnol. Adv.">
        <title>Improved genomic resources and new bioinformatic workflow for the carcinogenic parasite Clonorchis sinensis: Biotechnological implications.</title>
        <authorList>
            <person name="Wang D."/>
            <person name="Korhonen P.K."/>
            <person name="Gasser R.B."/>
            <person name="Young N.D."/>
        </authorList>
    </citation>
    <scope>NUCLEOTIDE SEQUENCE [LARGE SCALE GENOMIC DNA]</scope>
    <source>
        <strain evidence="1">Cs-k2</strain>
    </source>
</reference>
<gene>
    <name evidence="1" type="ORF">CSKR_106996</name>
</gene>
<reference evidence="1 2" key="2">
    <citation type="journal article" date="2021" name="Genomics">
        <title>High-quality reference genome for Clonorchis sinensis.</title>
        <authorList>
            <person name="Young N.D."/>
            <person name="Stroehlein A.J."/>
            <person name="Kinkar L."/>
            <person name="Wang T."/>
            <person name="Sohn W.M."/>
            <person name="Chang B.C.H."/>
            <person name="Kaur P."/>
            <person name="Weisz D."/>
            <person name="Dudchenko O."/>
            <person name="Aiden E.L."/>
            <person name="Korhonen P.K."/>
            <person name="Gasser R.B."/>
        </authorList>
    </citation>
    <scope>NUCLEOTIDE SEQUENCE [LARGE SCALE GENOMIC DNA]</scope>
    <source>
        <strain evidence="1">Cs-k2</strain>
    </source>
</reference>
<comment type="caution">
    <text evidence="1">The sequence shown here is derived from an EMBL/GenBank/DDBJ whole genome shotgun (WGS) entry which is preliminary data.</text>
</comment>
<keyword evidence="2" id="KW-1185">Reference proteome</keyword>
<accession>A0A8T1MW96</accession>
<dbReference type="AlphaFoldDB" id="A0A8T1MW96"/>
<evidence type="ECO:0000313" key="2">
    <source>
        <dbReference type="Proteomes" id="UP000286415"/>
    </source>
</evidence>
<protein>
    <submittedName>
        <fullName evidence="1">Uncharacterized protein</fullName>
    </submittedName>
</protein>
<evidence type="ECO:0000313" key="1">
    <source>
        <dbReference type="EMBL" id="KAG5453166.1"/>
    </source>
</evidence>
<dbReference type="EMBL" id="NIRI02000013">
    <property type="protein sequence ID" value="KAG5453166.1"/>
    <property type="molecule type" value="Genomic_DNA"/>
</dbReference>
<name>A0A8T1MW96_CLOSI</name>
<sequence length="369" mass="41624">MRARKGAMCSFCGGFLGGIASIFKVGSYGGISSILTGAGCLFAGPAAAPCEHMAPKLLEKLTSSAGSADSDDVCQFVPSLHYQVIPLWILPVEVAKIRTTHYLSTIRLSAQCFTLNFYSKLFEISRYMYIRNGLLIRLLKTLRQPTTGFALLGAHQRRLGAAHSVSWKHRKQEIQLGSSSIMKTLTFHHNSLPHSYHLCVRVCIVHGEARWPKWLEREFTDRKVRGSNPTSNSRLPLSRFGQPGSVQALGPRPVSQFFITLVFRLDPTCTRLSKYPHLHINLVFAGDPTLVYDGLLQLNVLHQAALCFNWSCDCKNVHLWRKILQETAWLDWEACFREKTNQQKTPLSSEKYTRLQIDLVLRETHLEPS</sequence>
<organism evidence="1 2">
    <name type="scientific">Clonorchis sinensis</name>
    <name type="common">Chinese liver fluke</name>
    <dbReference type="NCBI Taxonomy" id="79923"/>
    <lineage>
        <taxon>Eukaryota</taxon>
        <taxon>Metazoa</taxon>
        <taxon>Spiralia</taxon>
        <taxon>Lophotrochozoa</taxon>
        <taxon>Platyhelminthes</taxon>
        <taxon>Trematoda</taxon>
        <taxon>Digenea</taxon>
        <taxon>Opisthorchiida</taxon>
        <taxon>Opisthorchiata</taxon>
        <taxon>Opisthorchiidae</taxon>
        <taxon>Clonorchis</taxon>
    </lineage>
</organism>
<dbReference type="Proteomes" id="UP000286415">
    <property type="component" value="Unassembled WGS sequence"/>
</dbReference>